<feature type="transmembrane region" description="Helical" evidence="1">
    <location>
        <begin position="59"/>
        <end position="76"/>
    </location>
</feature>
<evidence type="ECO:0000256" key="1">
    <source>
        <dbReference type="SAM" id="Phobius"/>
    </source>
</evidence>
<dbReference type="Proteomes" id="UP000192796">
    <property type="component" value="Unassembled WGS sequence"/>
</dbReference>
<feature type="transmembrane region" description="Helical" evidence="1">
    <location>
        <begin position="83"/>
        <end position="103"/>
    </location>
</feature>
<proteinExistence type="predicted"/>
<comment type="caution">
    <text evidence="2">The sequence shown here is derived from an EMBL/GenBank/DDBJ whole genome shotgun (WGS) entry which is preliminary data.</text>
</comment>
<keyword evidence="3" id="KW-1185">Reference proteome</keyword>
<dbReference type="OrthoDB" id="654697at2"/>
<keyword evidence="1" id="KW-0812">Transmembrane</keyword>
<accession>A0A1V9FQG0</accession>
<feature type="transmembrane region" description="Helical" evidence="1">
    <location>
        <begin position="164"/>
        <end position="186"/>
    </location>
</feature>
<keyword evidence="1" id="KW-0472">Membrane</keyword>
<sequence>MKVKWIIAMSSVGIAAYILADIFHEVVGHGGTCVIIGHKIDLITSVYFKSTPGSFLTDIGGPIANLLFGLLVHTLLKKQKSLSLLSILFLLNLMAYNLCWFSGTILQSGFSKTGDWTYTIKELNIGALGKPVLIIAGVIAYLLSMKIIRVHVNKIGLIFAEVPLRQSVVCSYFAAAITAIVSGLFFKYDRTHAAIEGLLEMLGSLPIIFIIPGIQTKVNNYELRAGPIVTVSVFILFITFCFTLGRGMS</sequence>
<keyword evidence="1" id="KW-1133">Transmembrane helix</keyword>
<dbReference type="EMBL" id="LVYD01000060">
    <property type="protein sequence ID" value="OQP60605.1"/>
    <property type="molecule type" value="Genomic_DNA"/>
</dbReference>
<evidence type="ECO:0000313" key="3">
    <source>
        <dbReference type="Proteomes" id="UP000192796"/>
    </source>
</evidence>
<feature type="transmembrane region" description="Helical" evidence="1">
    <location>
        <begin position="223"/>
        <end position="245"/>
    </location>
</feature>
<organism evidence="2 3">
    <name type="scientific">Niastella vici</name>
    <dbReference type="NCBI Taxonomy" id="1703345"/>
    <lineage>
        <taxon>Bacteria</taxon>
        <taxon>Pseudomonadati</taxon>
        <taxon>Bacteroidota</taxon>
        <taxon>Chitinophagia</taxon>
        <taxon>Chitinophagales</taxon>
        <taxon>Chitinophagaceae</taxon>
        <taxon>Niastella</taxon>
    </lineage>
</organism>
<feature type="transmembrane region" description="Helical" evidence="1">
    <location>
        <begin position="123"/>
        <end position="143"/>
    </location>
</feature>
<dbReference type="AlphaFoldDB" id="A0A1V9FQG0"/>
<feature type="transmembrane region" description="Helical" evidence="1">
    <location>
        <begin position="192"/>
        <end position="211"/>
    </location>
</feature>
<name>A0A1V9FQG0_9BACT</name>
<dbReference type="RefSeq" id="WP_081152767.1">
    <property type="nucleotide sequence ID" value="NZ_LVYD01000060.1"/>
</dbReference>
<reference evidence="2 3" key="1">
    <citation type="submission" date="2016-03" db="EMBL/GenBank/DDBJ databases">
        <title>Niastella vici sp. nov., isolated from farmland soil.</title>
        <authorList>
            <person name="Chen L."/>
            <person name="Wang D."/>
            <person name="Yang S."/>
            <person name="Wang G."/>
        </authorList>
    </citation>
    <scope>NUCLEOTIDE SEQUENCE [LARGE SCALE GENOMIC DNA]</scope>
    <source>
        <strain evidence="2 3">DJ57</strain>
    </source>
</reference>
<evidence type="ECO:0000313" key="2">
    <source>
        <dbReference type="EMBL" id="OQP60605.1"/>
    </source>
</evidence>
<gene>
    <name evidence="2" type="ORF">A3860_32850</name>
</gene>
<protein>
    <submittedName>
        <fullName evidence="2">Uncharacterized protein</fullName>
    </submittedName>
</protein>